<dbReference type="Gramene" id="mRNA:HanXRQr2_Chr07g0284181">
    <property type="protein sequence ID" value="mRNA:HanXRQr2_Chr07g0284181"/>
    <property type="gene ID" value="HanXRQr2_Chr07g0284181"/>
</dbReference>
<reference evidence="2" key="2">
    <citation type="submission" date="2020-06" db="EMBL/GenBank/DDBJ databases">
        <title>Helianthus annuus Genome sequencing and assembly Release 2.</title>
        <authorList>
            <person name="Gouzy J."/>
            <person name="Langlade N."/>
            <person name="Munos S."/>
        </authorList>
    </citation>
    <scope>NUCLEOTIDE SEQUENCE</scope>
    <source>
        <tissue evidence="2">Leaves</tissue>
    </source>
</reference>
<dbReference type="Gene3D" id="3.60.40.10">
    <property type="entry name" value="PPM-type phosphatase domain"/>
    <property type="match status" value="1"/>
</dbReference>
<proteinExistence type="predicted"/>
<dbReference type="GO" id="GO:0004722">
    <property type="term" value="F:protein serine/threonine phosphatase activity"/>
    <property type="evidence" value="ECO:0007669"/>
    <property type="project" value="InterPro"/>
</dbReference>
<sequence length="175" mass="19665">MGEQRSYGLAFGIRWGSAKLQGAREEMEDDALIVANNDDLQGFYFAAVFDSHTGFSSINFLRLVFCTAHQLLEMTSEEDDESGAIATAIFIGNDMLYISHVLSQSGKAEELTNSQRPYGRNKVSLQEIKRIREAGGWISDRRICGDISVSRAFGDIRFKTKKNERVWKANMVRIG</sequence>
<evidence type="ECO:0000313" key="3">
    <source>
        <dbReference type="Proteomes" id="UP000215914"/>
    </source>
</evidence>
<dbReference type="SUPFAM" id="SSF81606">
    <property type="entry name" value="PP2C-like"/>
    <property type="match status" value="1"/>
</dbReference>
<dbReference type="Pfam" id="PF00481">
    <property type="entry name" value="PP2C"/>
    <property type="match status" value="1"/>
</dbReference>
<protein>
    <recommendedName>
        <fullName evidence="1">PPM-type phosphatase domain-containing protein</fullName>
    </recommendedName>
</protein>
<dbReference type="InterPro" id="IPR036457">
    <property type="entry name" value="PPM-type-like_dom_sf"/>
</dbReference>
<dbReference type="Proteomes" id="UP000215914">
    <property type="component" value="Unassembled WGS sequence"/>
</dbReference>
<accession>A0A9K3IJ89</accession>
<dbReference type="InterPro" id="IPR015655">
    <property type="entry name" value="PP2C"/>
</dbReference>
<dbReference type="PROSITE" id="PS51746">
    <property type="entry name" value="PPM_2"/>
    <property type="match status" value="1"/>
</dbReference>
<dbReference type="SMART" id="SM00332">
    <property type="entry name" value="PP2Cc"/>
    <property type="match status" value="1"/>
</dbReference>
<dbReference type="PANTHER" id="PTHR13832">
    <property type="entry name" value="PROTEIN PHOSPHATASE 2C"/>
    <property type="match status" value="1"/>
</dbReference>
<comment type="caution">
    <text evidence="2">The sequence shown here is derived from an EMBL/GenBank/DDBJ whole genome shotgun (WGS) entry which is preliminary data.</text>
</comment>
<keyword evidence="3" id="KW-1185">Reference proteome</keyword>
<name>A0A9K3IJ89_HELAN</name>
<evidence type="ECO:0000313" key="2">
    <source>
        <dbReference type="EMBL" id="KAF5797732.1"/>
    </source>
</evidence>
<dbReference type="CDD" id="cd00143">
    <property type="entry name" value="PP2Cc"/>
    <property type="match status" value="1"/>
</dbReference>
<organism evidence="2 3">
    <name type="scientific">Helianthus annuus</name>
    <name type="common">Common sunflower</name>
    <dbReference type="NCBI Taxonomy" id="4232"/>
    <lineage>
        <taxon>Eukaryota</taxon>
        <taxon>Viridiplantae</taxon>
        <taxon>Streptophyta</taxon>
        <taxon>Embryophyta</taxon>
        <taxon>Tracheophyta</taxon>
        <taxon>Spermatophyta</taxon>
        <taxon>Magnoliopsida</taxon>
        <taxon>eudicotyledons</taxon>
        <taxon>Gunneridae</taxon>
        <taxon>Pentapetalae</taxon>
        <taxon>asterids</taxon>
        <taxon>campanulids</taxon>
        <taxon>Asterales</taxon>
        <taxon>Asteraceae</taxon>
        <taxon>Asteroideae</taxon>
        <taxon>Heliantheae alliance</taxon>
        <taxon>Heliantheae</taxon>
        <taxon>Helianthus</taxon>
    </lineage>
</organism>
<dbReference type="EMBL" id="MNCJ02000322">
    <property type="protein sequence ID" value="KAF5797732.1"/>
    <property type="molecule type" value="Genomic_DNA"/>
</dbReference>
<evidence type="ECO:0000259" key="1">
    <source>
        <dbReference type="PROSITE" id="PS51746"/>
    </source>
</evidence>
<dbReference type="InterPro" id="IPR001932">
    <property type="entry name" value="PPM-type_phosphatase-like_dom"/>
</dbReference>
<gene>
    <name evidence="2" type="ORF">HanXRQr2_Chr07g0284181</name>
</gene>
<dbReference type="PANTHER" id="PTHR13832:SF589">
    <property type="entry name" value="[PYRUVATE DEHYDROGENASE [ACETYL-TRANSFERRING]]-PHOSPHATASE 2, MITOCHONDRIAL"/>
    <property type="match status" value="1"/>
</dbReference>
<dbReference type="AlphaFoldDB" id="A0A9K3IJ89"/>
<keyword evidence="2" id="KW-0378">Hydrolase</keyword>
<feature type="domain" description="PPM-type phosphatase" evidence="1">
    <location>
        <begin position="14"/>
        <end position="175"/>
    </location>
</feature>
<reference evidence="2" key="1">
    <citation type="journal article" date="2017" name="Nature">
        <title>The sunflower genome provides insights into oil metabolism, flowering and Asterid evolution.</title>
        <authorList>
            <person name="Badouin H."/>
            <person name="Gouzy J."/>
            <person name="Grassa C.J."/>
            <person name="Murat F."/>
            <person name="Staton S.E."/>
            <person name="Cottret L."/>
            <person name="Lelandais-Briere C."/>
            <person name="Owens G.L."/>
            <person name="Carrere S."/>
            <person name="Mayjonade B."/>
            <person name="Legrand L."/>
            <person name="Gill N."/>
            <person name="Kane N.C."/>
            <person name="Bowers J.E."/>
            <person name="Hubner S."/>
            <person name="Bellec A."/>
            <person name="Berard A."/>
            <person name="Berges H."/>
            <person name="Blanchet N."/>
            <person name="Boniface M.C."/>
            <person name="Brunel D."/>
            <person name="Catrice O."/>
            <person name="Chaidir N."/>
            <person name="Claudel C."/>
            <person name="Donnadieu C."/>
            <person name="Faraut T."/>
            <person name="Fievet G."/>
            <person name="Helmstetter N."/>
            <person name="King M."/>
            <person name="Knapp S.J."/>
            <person name="Lai Z."/>
            <person name="Le Paslier M.C."/>
            <person name="Lippi Y."/>
            <person name="Lorenzon L."/>
            <person name="Mandel J.R."/>
            <person name="Marage G."/>
            <person name="Marchand G."/>
            <person name="Marquand E."/>
            <person name="Bret-Mestries E."/>
            <person name="Morien E."/>
            <person name="Nambeesan S."/>
            <person name="Nguyen T."/>
            <person name="Pegot-Espagnet P."/>
            <person name="Pouilly N."/>
            <person name="Raftis F."/>
            <person name="Sallet E."/>
            <person name="Schiex T."/>
            <person name="Thomas J."/>
            <person name="Vandecasteele C."/>
            <person name="Vares D."/>
            <person name="Vear F."/>
            <person name="Vautrin S."/>
            <person name="Crespi M."/>
            <person name="Mangin B."/>
            <person name="Burke J.M."/>
            <person name="Salse J."/>
            <person name="Munos S."/>
            <person name="Vincourt P."/>
            <person name="Rieseberg L.H."/>
            <person name="Langlade N.B."/>
        </authorList>
    </citation>
    <scope>NUCLEOTIDE SEQUENCE</scope>
    <source>
        <tissue evidence="2">Leaves</tissue>
    </source>
</reference>